<dbReference type="CDD" id="cd10456">
    <property type="entry name" value="GIY-YIG_UPF0213"/>
    <property type="match status" value="1"/>
</dbReference>
<dbReference type="SUPFAM" id="SSF82771">
    <property type="entry name" value="GIY-YIG endonuclease"/>
    <property type="match status" value="1"/>
</dbReference>
<dbReference type="EMBL" id="DYZA01000075">
    <property type="protein sequence ID" value="HJD96805.1"/>
    <property type="molecule type" value="Genomic_DNA"/>
</dbReference>
<proteinExistence type="inferred from homology"/>
<feature type="domain" description="GIY-YIG" evidence="2">
    <location>
        <begin position="4"/>
        <end position="81"/>
    </location>
</feature>
<gene>
    <name evidence="3" type="ORF">K8W16_04065</name>
</gene>
<dbReference type="InterPro" id="IPR050190">
    <property type="entry name" value="UPF0213_domain"/>
</dbReference>
<accession>A0A921AVS2</accession>
<evidence type="ECO:0000313" key="3">
    <source>
        <dbReference type="EMBL" id="HJD96805.1"/>
    </source>
</evidence>
<dbReference type="Proteomes" id="UP000698963">
    <property type="component" value="Unassembled WGS sequence"/>
</dbReference>
<organism evidence="3 4">
    <name type="scientific">Mailhella massiliensis</name>
    <dbReference type="NCBI Taxonomy" id="1903261"/>
    <lineage>
        <taxon>Bacteria</taxon>
        <taxon>Pseudomonadati</taxon>
        <taxon>Thermodesulfobacteriota</taxon>
        <taxon>Desulfovibrionia</taxon>
        <taxon>Desulfovibrionales</taxon>
        <taxon>Desulfovibrionaceae</taxon>
        <taxon>Mailhella</taxon>
    </lineage>
</organism>
<dbReference type="PANTHER" id="PTHR34477">
    <property type="entry name" value="UPF0213 PROTEIN YHBQ"/>
    <property type="match status" value="1"/>
</dbReference>
<reference evidence="3" key="2">
    <citation type="submission" date="2021-09" db="EMBL/GenBank/DDBJ databases">
        <authorList>
            <person name="Gilroy R."/>
        </authorList>
    </citation>
    <scope>NUCLEOTIDE SEQUENCE</scope>
    <source>
        <strain evidence="3">ChiGjej2B2-19336</strain>
    </source>
</reference>
<evidence type="ECO:0000256" key="1">
    <source>
        <dbReference type="ARBA" id="ARBA00007435"/>
    </source>
</evidence>
<dbReference type="PROSITE" id="PS50164">
    <property type="entry name" value="GIY_YIG"/>
    <property type="match status" value="1"/>
</dbReference>
<reference evidence="3" key="1">
    <citation type="journal article" date="2021" name="PeerJ">
        <title>Extensive microbial diversity within the chicken gut microbiome revealed by metagenomics and culture.</title>
        <authorList>
            <person name="Gilroy R."/>
            <person name="Ravi A."/>
            <person name="Getino M."/>
            <person name="Pursley I."/>
            <person name="Horton D.L."/>
            <person name="Alikhan N.F."/>
            <person name="Baker D."/>
            <person name="Gharbi K."/>
            <person name="Hall N."/>
            <person name="Watson M."/>
            <person name="Adriaenssens E.M."/>
            <person name="Foster-Nyarko E."/>
            <person name="Jarju S."/>
            <person name="Secka A."/>
            <person name="Antonio M."/>
            <person name="Oren A."/>
            <person name="Chaudhuri R.R."/>
            <person name="La Ragione R."/>
            <person name="Hildebrand F."/>
            <person name="Pallen M.J."/>
        </authorList>
    </citation>
    <scope>NUCLEOTIDE SEQUENCE</scope>
    <source>
        <strain evidence="3">ChiGjej2B2-19336</strain>
    </source>
</reference>
<evidence type="ECO:0000259" key="2">
    <source>
        <dbReference type="PROSITE" id="PS50164"/>
    </source>
</evidence>
<dbReference type="InterPro" id="IPR000305">
    <property type="entry name" value="GIY-YIG_endonuc"/>
</dbReference>
<dbReference type="Pfam" id="PF01541">
    <property type="entry name" value="GIY-YIG"/>
    <property type="match status" value="1"/>
</dbReference>
<dbReference type="RefSeq" id="WP_304121370.1">
    <property type="nucleotide sequence ID" value="NZ_DYZA01000075.1"/>
</dbReference>
<protein>
    <submittedName>
        <fullName evidence="3">GIY-YIG nuclease family protein</fullName>
    </submittedName>
</protein>
<comment type="similarity">
    <text evidence="1">Belongs to the UPF0213 family.</text>
</comment>
<dbReference type="InterPro" id="IPR035901">
    <property type="entry name" value="GIY-YIG_endonuc_sf"/>
</dbReference>
<dbReference type="PANTHER" id="PTHR34477:SF1">
    <property type="entry name" value="UPF0213 PROTEIN YHBQ"/>
    <property type="match status" value="1"/>
</dbReference>
<dbReference type="Gene3D" id="3.40.1440.10">
    <property type="entry name" value="GIY-YIG endonuclease"/>
    <property type="match status" value="1"/>
</dbReference>
<dbReference type="AlphaFoldDB" id="A0A921AVS2"/>
<comment type="caution">
    <text evidence="3">The sequence shown here is derived from an EMBL/GenBank/DDBJ whole genome shotgun (WGS) entry which is preliminary data.</text>
</comment>
<name>A0A921AVS2_9BACT</name>
<evidence type="ECO:0000313" key="4">
    <source>
        <dbReference type="Proteomes" id="UP000698963"/>
    </source>
</evidence>
<sequence length="91" mass="9696">MAGGAWSVYLLLCADGTLYCGISLDVPRRVAMHNGLLPGGAKYTCGRRPVSLVACAGGFCREDALRLERRIKKLPRSRKADALTCLAESGA</sequence>